<evidence type="ECO:0000313" key="1">
    <source>
        <dbReference type="EMBL" id="MFD1307389.1"/>
    </source>
</evidence>
<gene>
    <name evidence="1" type="ORF">ACFQ5X_16215</name>
</gene>
<name>A0ABW3XET1_9ACTN</name>
<reference evidence="2" key="1">
    <citation type="journal article" date="2019" name="Int. J. Syst. Evol. Microbiol.">
        <title>The Global Catalogue of Microorganisms (GCM) 10K type strain sequencing project: providing services to taxonomists for standard genome sequencing and annotation.</title>
        <authorList>
            <consortium name="The Broad Institute Genomics Platform"/>
            <consortium name="The Broad Institute Genome Sequencing Center for Infectious Disease"/>
            <person name="Wu L."/>
            <person name="Ma J."/>
        </authorList>
    </citation>
    <scope>NUCLEOTIDE SEQUENCE [LARGE SCALE GENOMIC DNA]</scope>
    <source>
        <strain evidence="2">CGMCC 4.7020</strain>
    </source>
</reference>
<dbReference type="RefSeq" id="WP_381239676.1">
    <property type="nucleotide sequence ID" value="NZ_JBHSKH010000074.1"/>
</dbReference>
<protein>
    <submittedName>
        <fullName evidence="1">Uncharacterized protein</fullName>
    </submittedName>
</protein>
<sequence>MNTHRKDLYPDVNASGGLAPAMREAAKARGCDIGLGPWAVDVISIQTARGFLSVDPATEERLFRVGVHIPGFTWEIGSTGDLGLLVEAVAAWREGIPLDELEDRFEFMKLDEFARALENGEPTSSQWSDLLSSDFHRRQGNLLRRLRADEVLRNMFPTITHGAVRLRVDPLDGTSRQVLVQELNGERYEVLRVGMPEAAWAEVPTGDLIACLRAALNEGFSTDR</sequence>
<keyword evidence="2" id="KW-1185">Reference proteome</keyword>
<proteinExistence type="predicted"/>
<evidence type="ECO:0000313" key="2">
    <source>
        <dbReference type="Proteomes" id="UP001597058"/>
    </source>
</evidence>
<accession>A0ABW3XET1</accession>
<comment type="caution">
    <text evidence="1">The sequence shown here is derived from an EMBL/GenBank/DDBJ whole genome shotgun (WGS) entry which is preliminary data.</text>
</comment>
<organism evidence="1 2">
    <name type="scientific">Streptomyces kaempferi</name>
    <dbReference type="NCBI Taxonomy" id="333725"/>
    <lineage>
        <taxon>Bacteria</taxon>
        <taxon>Bacillati</taxon>
        <taxon>Actinomycetota</taxon>
        <taxon>Actinomycetes</taxon>
        <taxon>Kitasatosporales</taxon>
        <taxon>Streptomycetaceae</taxon>
        <taxon>Streptomyces</taxon>
    </lineage>
</organism>
<dbReference type="Proteomes" id="UP001597058">
    <property type="component" value="Unassembled WGS sequence"/>
</dbReference>
<dbReference type="EMBL" id="JBHTMM010000017">
    <property type="protein sequence ID" value="MFD1307389.1"/>
    <property type="molecule type" value="Genomic_DNA"/>
</dbReference>